<proteinExistence type="predicted"/>
<protein>
    <submittedName>
        <fullName evidence="1">Uncharacterized protein</fullName>
    </submittedName>
</protein>
<evidence type="ECO:0000313" key="1">
    <source>
        <dbReference type="EMBL" id="QSS62464.1"/>
    </source>
</evidence>
<sequence length="119" mass="13573">MRGDAGSALRYSVLYSMLDWMRSRALCHYSCIHVSVSTLHRFGVYVCSNQKEETCCQQYCSKAKNTATVKKETDWGILIWKNLASANGRTSIHKVAVCLHCWSMATPYNLQREARAMPF</sequence>
<organism evidence="1 2">
    <name type="scientific">Ajellomyces capsulatus</name>
    <name type="common">Darling's disease fungus</name>
    <name type="synonym">Histoplasma capsulatum</name>
    <dbReference type="NCBI Taxonomy" id="5037"/>
    <lineage>
        <taxon>Eukaryota</taxon>
        <taxon>Fungi</taxon>
        <taxon>Dikarya</taxon>
        <taxon>Ascomycota</taxon>
        <taxon>Pezizomycotina</taxon>
        <taxon>Eurotiomycetes</taxon>
        <taxon>Eurotiomycetidae</taxon>
        <taxon>Onygenales</taxon>
        <taxon>Ajellomycetaceae</taxon>
        <taxon>Histoplasma</taxon>
    </lineage>
</organism>
<evidence type="ECO:0000313" key="2">
    <source>
        <dbReference type="Proteomes" id="UP000663671"/>
    </source>
</evidence>
<dbReference type="VEuPathDB" id="FungiDB:I7I51_02201"/>
<dbReference type="AlphaFoldDB" id="A0A8A1MCX0"/>
<accession>A0A8A1MCX0</accession>
<reference evidence="1" key="1">
    <citation type="submission" date="2021-01" db="EMBL/GenBank/DDBJ databases">
        <title>Chromosome-level genome assembly of a human fungal pathogen reveals clustering of transcriptionally co-regulated genes.</title>
        <authorList>
            <person name="Voorhies M."/>
            <person name="Cohen S."/>
            <person name="Shea T.P."/>
            <person name="Petrus S."/>
            <person name="Munoz J.F."/>
            <person name="Poplawski S."/>
            <person name="Goldman W.E."/>
            <person name="Michael T."/>
            <person name="Cuomo C.A."/>
            <person name="Sil A."/>
            <person name="Beyhan S."/>
        </authorList>
    </citation>
    <scope>NUCLEOTIDE SEQUENCE</scope>
    <source>
        <strain evidence="1">WU24</strain>
    </source>
</reference>
<dbReference type="EMBL" id="CP069112">
    <property type="protein sequence ID" value="QSS62464.1"/>
    <property type="molecule type" value="Genomic_DNA"/>
</dbReference>
<name>A0A8A1MCX0_AJECA</name>
<dbReference type="Proteomes" id="UP000663671">
    <property type="component" value="Chromosome 7"/>
</dbReference>
<gene>
    <name evidence="1" type="ORF">I7I51_02201</name>
</gene>